<evidence type="ECO:0000313" key="2">
    <source>
        <dbReference type="EMBL" id="MBK3517816.1"/>
    </source>
</evidence>
<accession>A0ABS1HJQ3</accession>
<comment type="caution">
    <text evidence="2">The sequence shown here is derived from an EMBL/GenBank/DDBJ whole genome shotgun (WGS) entry which is preliminary data.</text>
</comment>
<evidence type="ECO:0000313" key="3">
    <source>
        <dbReference type="Proteomes" id="UP000605676"/>
    </source>
</evidence>
<reference evidence="2 3" key="1">
    <citation type="submission" date="2021-01" db="EMBL/GenBank/DDBJ databases">
        <title>Carboxyliciviraga sp.nov., isolated from coastal sediments.</title>
        <authorList>
            <person name="Lu D."/>
            <person name="Zhang T."/>
        </authorList>
    </citation>
    <scope>NUCLEOTIDE SEQUENCE [LARGE SCALE GENOMIC DNA]</scope>
    <source>
        <strain evidence="2 3">N1Y132</strain>
    </source>
</reference>
<dbReference type="Proteomes" id="UP000605676">
    <property type="component" value="Unassembled WGS sequence"/>
</dbReference>
<dbReference type="RefSeq" id="WP_200465046.1">
    <property type="nucleotide sequence ID" value="NZ_JAENRR010000022.1"/>
</dbReference>
<dbReference type="EMBL" id="JAENRR010000022">
    <property type="protein sequence ID" value="MBK3517816.1"/>
    <property type="molecule type" value="Genomic_DNA"/>
</dbReference>
<gene>
    <name evidence="2" type="ORF">JIV24_10780</name>
</gene>
<evidence type="ECO:0000259" key="1">
    <source>
        <dbReference type="Pfam" id="PF06983"/>
    </source>
</evidence>
<dbReference type="PANTHER" id="PTHR33990">
    <property type="entry name" value="PROTEIN YJDN-RELATED"/>
    <property type="match status" value="1"/>
</dbReference>
<dbReference type="CDD" id="cd06588">
    <property type="entry name" value="PhnB_like"/>
    <property type="match status" value="1"/>
</dbReference>
<keyword evidence="3" id="KW-1185">Reference proteome</keyword>
<dbReference type="InterPro" id="IPR028973">
    <property type="entry name" value="PhnB-like"/>
</dbReference>
<dbReference type="Pfam" id="PF06983">
    <property type="entry name" value="3-dmu-9_3-mt"/>
    <property type="match status" value="1"/>
</dbReference>
<protein>
    <submittedName>
        <fullName evidence="2">VOC family protein</fullName>
    </submittedName>
</protein>
<sequence length="141" mass="15835">MATVNPYITYEGNCEEAFNFYKTIFGGEFENLSRFKEMPSEHPIPDSEADKIMHVSLQISKETVLMGSDSSPAFGPPCIVGNNISVSINADTEDEAKRLFEGLSEGGQVNMPLEKTFWGSLFGMFTDKYGINWMVSYNYEQ</sequence>
<organism evidence="2 3">
    <name type="scientific">Carboxylicivirga marina</name>
    <dbReference type="NCBI Taxonomy" id="2800988"/>
    <lineage>
        <taxon>Bacteria</taxon>
        <taxon>Pseudomonadati</taxon>
        <taxon>Bacteroidota</taxon>
        <taxon>Bacteroidia</taxon>
        <taxon>Marinilabiliales</taxon>
        <taxon>Marinilabiliaceae</taxon>
        <taxon>Carboxylicivirga</taxon>
    </lineage>
</organism>
<feature type="domain" description="PhnB-like" evidence="1">
    <location>
        <begin position="4"/>
        <end position="135"/>
    </location>
</feature>
<dbReference type="PANTHER" id="PTHR33990:SF1">
    <property type="entry name" value="PROTEIN YJDN"/>
    <property type="match status" value="1"/>
</dbReference>
<name>A0ABS1HJQ3_9BACT</name>
<dbReference type="SUPFAM" id="SSF54593">
    <property type="entry name" value="Glyoxalase/Bleomycin resistance protein/Dihydroxybiphenyl dioxygenase"/>
    <property type="match status" value="1"/>
</dbReference>
<dbReference type="InterPro" id="IPR029068">
    <property type="entry name" value="Glyas_Bleomycin-R_OHBP_Dase"/>
</dbReference>
<dbReference type="Gene3D" id="3.10.180.10">
    <property type="entry name" value="2,3-Dihydroxybiphenyl 1,2-Dioxygenase, domain 1"/>
    <property type="match status" value="1"/>
</dbReference>
<proteinExistence type="predicted"/>